<sequence>MQKVEIGMLEGGTSPPVKDPKSKSSPPGESQYAQFLGFDINYDEVLNFLCDDEVPMRAAYWDFYPNVTHKQFNSQELFIPWRLLHVILH</sequence>
<proteinExistence type="predicted"/>
<dbReference type="EMBL" id="JBJUIK010000012">
    <property type="protein sequence ID" value="KAL3509957.1"/>
    <property type="molecule type" value="Genomic_DNA"/>
</dbReference>
<evidence type="ECO:0000256" key="1">
    <source>
        <dbReference type="SAM" id="MobiDB-lite"/>
    </source>
</evidence>
<dbReference type="AlphaFoldDB" id="A0ABD2YVV5"/>
<evidence type="ECO:0000313" key="2">
    <source>
        <dbReference type="EMBL" id="KAL3509957.1"/>
    </source>
</evidence>
<reference evidence="2 3" key="1">
    <citation type="submission" date="2024-11" db="EMBL/GenBank/DDBJ databases">
        <title>A near-complete genome assembly of Cinchona calisaya.</title>
        <authorList>
            <person name="Lian D.C."/>
            <person name="Zhao X.W."/>
            <person name="Wei L."/>
        </authorList>
    </citation>
    <scope>NUCLEOTIDE SEQUENCE [LARGE SCALE GENOMIC DNA]</scope>
    <source>
        <tissue evidence="2">Nenye</tissue>
    </source>
</reference>
<organism evidence="2 3">
    <name type="scientific">Cinchona calisaya</name>
    <dbReference type="NCBI Taxonomy" id="153742"/>
    <lineage>
        <taxon>Eukaryota</taxon>
        <taxon>Viridiplantae</taxon>
        <taxon>Streptophyta</taxon>
        <taxon>Embryophyta</taxon>
        <taxon>Tracheophyta</taxon>
        <taxon>Spermatophyta</taxon>
        <taxon>Magnoliopsida</taxon>
        <taxon>eudicotyledons</taxon>
        <taxon>Gunneridae</taxon>
        <taxon>Pentapetalae</taxon>
        <taxon>asterids</taxon>
        <taxon>lamiids</taxon>
        <taxon>Gentianales</taxon>
        <taxon>Rubiaceae</taxon>
        <taxon>Cinchonoideae</taxon>
        <taxon>Cinchoneae</taxon>
        <taxon>Cinchona</taxon>
    </lineage>
</organism>
<accession>A0ABD2YVV5</accession>
<comment type="caution">
    <text evidence="2">The sequence shown here is derived from an EMBL/GenBank/DDBJ whole genome shotgun (WGS) entry which is preliminary data.</text>
</comment>
<dbReference type="Proteomes" id="UP001630127">
    <property type="component" value="Unassembled WGS sequence"/>
</dbReference>
<keyword evidence="3" id="KW-1185">Reference proteome</keyword>
<gene>
    <name evidence="2" type="ORF">ACH5RR_029358</name>
</gene>
<evidence type="ECO:0000313" key="3">
    <source>
        <dbReference type="Proteomes" id="UP001630127"/>
    </source>
</evidence>
<name>A0ABD2YVV5_9GENT</name>
<protein>
    <submittedName>
        <fullName evidence="2">Uncharacterized protein</fullName>
    </submittedName>
</protein>
<feature type="region of interest" description="Disordered" evidence="1">
    <location>
        <begin position="1"/>
        <end position="29"/>
    </location>
</feature>